<evidence type="ECO:0000313" key="6">
    <source>
        <dbReference type="EMBL" id="SEP23465.1"/>
    </source>
</evidence>
<dbReference type="STRING" id="673521.SAMN05660991_04135"/>
<reference evidence="7" key="1">
    <citation type="submission" date="2016-10" db="EMBL/GenBank/DDBJ databases">
        <authorList>
            <person name="Varghese N."/>
            <person name="Submissions S."/>
        </authorList>
    </citation>
    <scope>NUCLEOTIDE SEQUENCE [LARGE SCALE GENOMIC DNA]</scope>
    <source>
        <strain evidence="7">DSM 45413</strain>
    </source>
</reference>
<evidence type="ECO:0000256" key="1">
    <source>
        <dbReference type="ARBA" id="ARBA00023015"/>
    </source>
</evidence>
<dbReference type="SMART" id="SM00354">
    <property type="entry name" value="HTH_LACI"/>
    <property type="match status" value="1"/>
</dbReference>
<evidence type="ECO:0000256" key="2">
    <source>
        <dbReference type="ARBA" id="ARBA00023125"/>
    </source>
</evidence>
<keyword evidence="7" id="KW-1185">Reference proteome</keyword>
<keyword evidence="3" id="KW-0804">Transcription</keyword>
<protein>
    <submittedName>
        <fullName evidence="6">Transcriptional regulator, LacI family</fullName>
    </submittedName>
</protein>
<dbReference type="PANTHER" id="PTHR30146:SF153">
    <property type="entry name" value="LACTOSE OPERON REPRESSOR"/>
    <property type="match status" value="1"/>
</dbReference>
<dbReference type="Proteomes" id="UP000198960">
    <property type="component" value="Unassembled WGS sequence"/>
</dbReference>
<dbReference type="InterPro" id="IPR000843">
    <property type="entry name" value="HTH_LacI"/>
</dbReference>
<dbReference type="Pfam" id="PF00356">
    <property type="entry name" value="LacI"/>
    <property type="match status" value="1"/>
</dbReference>
<dbReference type="GO" id="GO:0003700">
    <property type="term" value="F:DNA-binding transcription factor activity"/>
    <property type="evidence" value="ECO:0007669"/>
    <property type="project" value="TreeGrafter"/>
</dbReference>
<dbReference type="InterPro" id="IPR028082">
    <property type="entry name" value="Peripla_BP_I"/>
</dbReference>
<dbReference type="CDD" id="cd01392">
    <property type="entry name" value="HTH_LacI"/>
    <property type="match status" value="1"/>
</dbReference>
<feature type="domain" description="HTH lacI-type" evidence="5">
    <location>
        <begin position="19"/>
        <end position="74"/>
    </location>
</feature>
<proteinExistence type="predicted"/>
<dbReference type="Gene3D" id="1.10.260.40">
    <property type="entry name" value="lambda repressor-like DNA-binding domains"/>
    <property type="match status" value="1"/>
</dbReference>
<dbReference type="PANTHER" id="PTHR30146">
    <property type="entry name" value="LACI-RELATED TRANSCRIPTIONAL REPRESSOR"/>
    <property type="match status" value="1"/>
</dbReference>
<dbReference type="InterPro" id="IPR046335">
    <property type="entry name" value="LacI/GalR-like_sensor"/>
</dbReference>
<dbReference type="Gene3D" id="3.40.50.2300">
    <property type="match status" value="2"/>
</dbReference>
<dbReference type="SUPFAM" id="SSF47413">
    <property type="entry name" value="lambda repressor-like DNA-binding domains"/>
    <property type="match status" value="1"/>
</dbReference>
<dbReference type="AlphaFoldDB" id="A0A1H8W738"/>
<keyword evidence="1" id="KW-0805">Transcription regulation</keyword>
<evidence type="ECO:0000256" key="4">
    <source>
        <dbReference type="SAM" id="MobiDB-lite"/>
    </source>
</evidence>
<dbReference type="InterPro" id="IPR010982">
    <property type="entry name" value="Lambda_DNA-bd_dom_sf"/>
</dbReference>
<dbReference type="GO" id="GO:0000976">
    <property type="term" value="F:transcription cis-regulatory region binding"/>
    <property type="evidence" value="ECO:0007669"/>
    <property type="project" value="TreeGrafter"/>
</dbReference>
<accession>A0A1H8W738</accession>
<name>A0A1H8W738_9ACTN</name>
<sequence length="346" mass="35755">MSQDPEDVAVLPPPRRPGATSADVARLAGVSRSTVSHILNGQVTRFAEETVGRVRDAAARLGYVPSAAGRSLVLGRSDLVVLAVPNTTLTNVQDIIEAIAADLDDLGYSVVVHFDRGGGAAANLARLQHVVDTLRPAGIVDLGSLSLRDLDTLEEQGCPILSPRPRHVRGVDEGNLAIARTQAEHLIDRGYTALAYAFLVDHRDDPFGRMRAAVVADVCAEAGLPAPTAISVPLDAAGAQTALCDLLRARGRPVGIACSNDEVGLAVSFAALALRAAVPGDVGVIGVGGGSVGQLVAPRLSTITFDVRASVGTIRRGVAAARGGVAEDDDPTLSPEIFLVLQGETT</sequence>
<dbReference type="SUPFAM" id="SSF53822">
    <property type="entry name" value="Periplasmic binding protein-like I"/>
    <property type="match status" value="1"/>
</dbReference>
<organism evidence="6 7">
    <name type="scientific">Trujillonella endophytica</name>
    <dbReference type="NCBI Taxonomy" id="673521"/>
    <lineage>
        <taxon>Bacteria</taxon>
        <taxon>Bacillati</taxon>
        <taxon>Actinomycetota</taxon>
        <taxon>Actinomycetes</taxon>
        <taxon>Geodermatophilales</taxon>
        <taxon>Geodermatophilaceae</taxon>
        <taxon>Trujillonella</taxon>
    </lineage>
</organism>
<dbReference type="PROSITE" id="PS50932">
    <property type="entry name" value="HTH_LACI_2"/>
    <property type="match status" value="1"/>
</dbReference>
<evidence type="ECO:0000259" key="5">
    <source>
        <dbReference type="PROSITE" id="PS50932"/>
    </source>
</evidence>
<keyword evidence="2" id="KW-0238">DNA-binding</keyword>
<dbReference type="EMBL" id="FOEE01000017">
    <property type="protein sequence ID" value="SEP23465.1"/>
    <property type="molecule type" value="Genomic_DNA"/>
</dbReference>
<evidence type="ECO:0000313" key="7">
    <source>
        <dbReference type="Proteomes" id="UP000198960"/>
    </source>
</evidence>
<gene>
    <name evidence="6" type="ORF">SAMN05660991_04135</name>
</gene>
<evidence type="ECO:0000256" key="3">
    <source>
        <dbReference type="ARBA" id="ARBA00023163"/>
    </source>
</evidence>
<feature type="region of interest" description="Disordered" evidence="4">
    <location>
        <begin position="1"/>
        <end position="22"/>
    </location>
</feature>
<dbReference type="Pfam" id="PF13377">
    <property type="entry name" value="Peripla_BP_3"/>
    <property type="match status" value="1"/>
</dbReference>